<sequence>MESCSKEKWSVAEVLQDFLHSVFPAHINKLFDEARELKNLDSATFFLATDFKILSDALSRIVKEGMIGGQLISYLNHPETRHLSKSIIPSLFAKCIKTGMQYYNGFLEEFLYNGDVKSDRQHEFMIWDLSKSKIYKATDFEYNEDLYDNLEFEQKFVLISDLIPSVWKKEMVSKLFQTRKIISIMISETRKSFQLPEMQYEIINDASENDGTR</sequence>
<accession>A0A914PUW9</accession>
<evidence type="ECO:0000259" key="2">
    <source>
        <dbReference type="Pfam" id="PF17681"/>
    </source>
</evidence>
<dbReference type="Proteomes" id="UP000887578">
    <property type="component" value="Unplaced"/>
</dbReference>
<feature type="domain" description="Gamma tubulin complex component protein N-terminal" evidence="2">
    <location>
        <begin position="35"/>
        <end position="191"/>
    </location>
</feature>
<name>A0A914PUW9_9BILA</name>
<evidence type="ECO:0000313" key="4">
    <source>
        <dbReference type="WBParaSite" id="PDA_v2.g22538.t1"/>
    </source>
</evidence>
<dbReference type="AlphaFoldDB" id="A0A914PUW9"/>
<evidence type="ECO:0000313" key="3">
    <source>
        <dbReference type="Proteomes" id="UP000887578"/>
    </source>
</evidence>
<proteinExistence type="predicted"/>
<evidence type="ECO:0000256" key="1">
    <source>
        <dbReference type="ARBA" id="ARBA00022701"/>
    </source>
</evidence>
<organism evidence="3 4">
    <name type="scientific">Panagrolaimus davidi</name>
    <dbReference type="NCBI Taxonomy" id="227884"/>
    <lineage>
        <taxon>Eukaryota</taxon>
        <taxon>Metazoa</taxon>
        <taxon>Ecdysozoa</taxon>
        <taxon>Nematoda</taxon>
        <taxon>Chromadorea</taxon>
        <taxon>Rhabditida</taxon>
        <taxon>Tylenchina</taxon>
        <taxon>Panagrolaimomorpha</taxon>
        <taxon>Panagrolaimoidea</taxon>
        <taxon>Panagrolaimidae</taxon>
        <taxon>Panagrolaimus</taxon>
    </lineage>
</organism>
<keyword evidence="1" id="KW-0493">Microtubule</keyword>
<dbReference type="WBParaSite" id="PDA_v2.g22538.t1">
    <property type="protein sequence ID" value="PDA_v2.g22538.t1"/>
    <property type="gene ID" value="PDA_v2.g22538"/>
</dbReference>
<dbReference type="Pfam" id="PF17681">
    <property type="entry name" value="GCP_N_terminal"/>
    <property type="match status" value="1"/>
</dbReference>
<dbReference type="GO" id="GO:0005874">
    <property type="term" value="C:microtubule"/>
    <property type="evidence" value="ECO:0007669"/>
    <property type="project" value="UniProtKB-KW"/>
</dbReference>
<dbReference type="InterPro" id="IPR041470">
    <property type="entry name" value="GCP_N"/>
</dbReference>
<keyword evidence="3" id="KW-1185">Reference proteome</keyword>
<protein>
    <submittedName>
        <fullName evidence="4">Gamma tubulin complex component protein N-terminal domain-containing protein</fullName>
    </submittedName>
</protein>
<reference evidence="4" key="1">
    <citation type="submission" date="2022-11" db="UniProtKB">
        <authorList>
            <consortium name="WormBaseParasite"/>
        </authorList>
    </citation>
    <scope>IDENTIFICATION</scope>
</reference>